<evidence type="ECO:0000313" key="1">
    <source>
        <dbReference type="EMBL" id="MEQ2199159.1"/>
    </source>
</evidence>
<dbReference type="Proteomes" id="UP001434883">
    <property type="component" value="Unassembled WGS sequence"/>
</dbReference>
<reference evidence="1 2" key="1">
    <citation type="submission" date="2021-06" db="EMBL/GenBank/DDBJ databases">
        <authorList>
            <person name="Palmer J.M."/>
        </authorList>
    </citation>
    <scope>NUCLEOTIDE SEQUENCE [LARGE SCALE GENOMIC DNA]</scope>
    <source>
        <strain evidence="1 2">XC_2019</strain>
        <tissue evidence="1">Muscle</tissue>
    </source>
</reference>
<keyword evidence="2" id="KW-1185">Reference proteome</keyword>
<accession>A0ABV0QTK0</accession>
<evidence type="ECO:0000313" key="2">
    <source>
        <dbReference type="Proteomes" id="UP001434883"/>
    </source>
</evidence>
<organism evidence="1 2">
    <name type="scientific">Xenoophorus captivus</name>
    <dbReference type="NCBI Taxonomy" id="1517983"/>
    <lineage>
        <taxon>Eukaryota</taxon>
        <taxon>Metazoa</taxon>
        <taxon>Chordata</taxon>
        <taxon>Craniata</taxon>
        <taxon>Vertebrata</taxon>
        <taxon>Euteleostomi</taxon>
        <taxon>Actinopterygii</taxon>
        <taxon>Neopterygii</taxon>
        <taxon>Teleostei</taxon>
        <taxon>Neoteleostei</taxon>
        <taxon>Acanthomorphata</taxon>
        <taxon>Ovalentaria</taxon>
        <taxon>Atherinomorphae</taxon>
        <taxon>Cyprinodontiformes</taxon>
        <taxon>Goodeidae</taxon>
        <taxon>Xenoophorus</taxon>
    </lineage>
</organism>
<dbReference type="EMBL" id="JAHRIN010023310">
    <property type="protein sequence ID" value="MEQ2199159.1"/>
    <property type="molecule type" value="Genomic_DNA"/>
</dbReference>
<proteinExistence type="predicted"/>
<feature type="non-terminal residue" evidence="1">
    <location>
        <position position="1"/>
    </location>
</feature>
<name>A0ABV0QTK0_9TELE</name>
<sequence>IFLMSSLGFLCEPQQLPQTNVVSAYLEDIGSSYNVTPSSCVQADHMASSRPDFHLTTTGDLVLCI</sequence>
<comment type="caution">
    <text evidence="1">The sequence shown here is derived from an EMBL/GenBank/DDBJ whole genome shotgun (WGS) entry which is preliminary data.</text>
</comment>
<gene>
    <name evidence="1" type="ORF">XENOCAPTIV_026282</name>
</gene>
<protein>
    <submittedName>
        <fullName evidence="1">Uncharacterized protein</fullName>
    </submittedName>
</protein>